<organism evidence="3 4">
    <name type="scientific">Gillisia limnaea (strain DSM 15749 / LMG 21470 / R-8282)</name>
    <dbReference type="NCBI Taxonomy" id="865937"/>
    <lineage>
        <taxon>Bacteria</taxon>
        <taxon>Pseudomonadati</taxon>
        <taxon>Bacteroidota</taxon>
        <taxon>Flavobacteriia</taxon>
        <taxon>Flavobacteriales</taxon>
        <taxon>Flavobacteriaceae</taxon>
        <taxon>Gillisia</taxon>
    </lineage>
</organism>
<sequence length="59" mass="6726">MSKESDKSTPVPTAHEKEHRRNQSTETKRYKPKFNLLIILVFAIIALLIIAAFAGLLKF</sequence>
<feature type="compositionally biased region" description="Basic and acidic residues" evidence="1">
    <location>
        <begin position="14"/>
        <end position="26"/>
    </location>
</feature>
<evidence type="ECO:0000256" key="1">
    <source>
        <dbReference type="SAM" id="MobiDB-lite"/>
    </source>
</evidence>
<gene>
    <name evidence="3" type="ORF">Gilli_1744</name>
</gene>
<name>H2C020_GILLR</name>
<feature type="transmembrane region" description="Helical" evidence="2">
    <location>
        <begin position="34"/>
        <end position="57"/>
    </location>
</feature>
<keyword evidence="2" id="KW-0472">Membrane</keyword>
<keyword evidence="2" id="KW-0812">Transmembrane</keyword>
<dbReference type="OrthoDB" id="9994577at2"/>
<accession>H2C020</accession>
<dbReference type="RefSeq" id="WP_006988697.1">
    <property type="nucleotide sequence ID" value="NZ_JH594606.1"/>
</dbReference>
<evidence type="ECO:0000313" key="4">
    <source>
        <dbReference type="Proteomes" id="UP000003844"/>
    </source>
</evidence>
<dbReference type="Proteomes" id="UP000003844">
    <property type="component" value="Unassembled WGS sequence"/>
</dbReference>
<dbReference type="EMBL" id="JH594606">
    <property type="protein sequence ID" value="EHQ02387.1"/>
    <property type="molecule type" value="Genomic_DNA"/>
</dbReference>
<dbReference type="HOGENOM" id="CLU_2953991_0_0_10"/>
<keyword evidence="2" id="KW-1133">Transmembrane helix</keyword>
<dbReference type="AlphaFoldDB" id="H2C020"/>
<protein>
    <submittedName>
        <fullName evidence="3">Uncharacterized protein</fullName>
    </submittedName>
</protein>
<evidence type="ECO:0000256" key="2">
    <source>
        <dbReference type="SAM" id="Phobius"/>
    </source>
</evidence>
<feature type="region of interest" description="Disordered" evidence="1">
    <location>
        <begin position="1"/>
        <end position="26"/>
    </location>
</feature>
<evidence type="ECO:0000313" key="3">
    <source>
        <dbReference type="EMBL" id="EHQ02387.1"/>
    </source>
</evidence>
<proteinExistence type="predicted"/>
<keyword evidence="4" id="KW-1185">Reference proteome</keyword>
<reference evidence="4" key="1">
    <citation type="journal article" date="2012" name="Stand. Genomic Sci.">
        <title>Genome sequence of the Antarctic rhodopsins-containing flavobacterium Gillisia limnaea type strain (R-8282(T)).</title>
        <authorList>
            <person name="Riedel T."/>
            <person name="Held B."/>
            <person name="Nolan M."/>
            <person name="Lucas S."/>
            <person name="Lapidus A."/>
            <person name="Tice H."/>
            <person name="Del Rio T.G."/>
            <person name="Cheng J.F."/>
            <person name="Han C."/>
            <person name="Tapia R."/>
            <person name="Goodwin L.A."/>
            <person name="Pitluck S."/>
            <person name="Liolios K."/>
            <person name="Mavromatis K."/>
            <person name="Pagani I."/>
            <person name="Ivanova N."/>
            <person name="Mikhailova N."/>
            <person name="Pati A."/>
            <person name="Chen A."/>
            <person name="Palaniappan K."/>
            <person name="Land M."/>
            <person name="Rohde M."/>
            <person name="Tindall B.J."/>
            <person name="Detter J.C."/>
            <person name="Goker M."/>
            <person name="Bristow J."/>
            <person name="Eisen J.A."/>
            <person name="Markowitz V."/>
            <person name="Hugenholtz P."/>
            <person name="Kyrpides N.C."/>
            <person name="Klenk H.P."/>
            <person name="Woyke T."/>
        </authorList>
    </citation>
    <scope>NUCLEOTIDE SEQUENCE [LARGE SCALE GENOMIC DNA]</scope>
    <source>
        <strain evidence="4">DSM 15749 / LMG 21470 / R-8282</strain>
    </source>
</reference>